<keyword evidence="4" id="KW-1185">Reference proteome</keyword>
<gene>
    <name evidence="3" type="ORF">B5M42_13420</name>
</gene>
<dbReference type="Pfam" id="PF18964">
    <property type="entry name" value="DUF5704"/>
    <property type="match status" value="1"/>
</dbReference>
<evidence type="ECO:0000313" key="3">
    <source>
        <dbReference type="EMBL" id="TFE86944.1"/>
    </source>
</evidence>
<protein>
    <recommendedName>
        <fullName evidence="2">DUF5704 domain-containing protein</fullName>
    </recommendedName>
</protein>
<accession>A0A4Y8PZU1</accession>
<evidence type="ECO:0000256" key="1">
    <source>
        <dbReference type="SAM" id="MobiDB-lite"/>
    </source>
</evidence>
<dbReference type="AlphaFoldDB" id="A0A4Y8PZU1"/>
<feature type="compositionally biased region" description="Basic and acidic residues" evidence="1">
    <location>
        <begin position="351"/>
        <end position="361"/>
    </location>
</feature>
<comment type="caution">
    <text evidence="3">The sequence shown here is derived from an EMBL/GenBank/DDBJ whole genome shotgun (WGS) entry which is preliminary data.</text>
</comment>
<feature type="region of interest" description="Disordered" evidence="1">
    <location>
        <begin position="343"/>
        <end position="375"/>
    </location>
</feature>
<dbReference type="OrthoDB" id="2657408at2"/>
<proteinExistence type="predicted"/>
<sequence>MGDIKDNDDLYLYAIMVSVDGNGNVRKGPFYTLNEIKNAEPWAHPEDLDDYFGLHVPYRSANFPVDVVVKTVNGTVIQLPEVTFHKGDYKVGETINHEFPETITVNGKTYSIVRSYLSPKQDLSQKNWLQENPDTNPKVRTRSFTVALGGTDAIAEYDEYNPVKAIYQTEDGTRLKEVEKGVYGAGEEANYTFDPQITSGGQTYEIVRSYITNNSKPDERLFIQEKGDAKLLERSIVVGSGGSNFVGIYKIPSPVTVTSHIDAPSSVDASITSVDGDFVFEAKSLAALKSYEITRIENASLVTPSDKSGTLSGLTVSKTLPIKIPFTSGSSVTVKMTVVVKDANDNSGDSTSEHTVRKGDDGGNASQPGATRQAEVMDAGASAVIKADTRGAERFDVLQGIPTSESLYANVLAKSYLYRHTFVETAGTKQYPIQVSKTYTLTWTETQAGPPDADGNPTMVLVPHSETQTVTMNYTVERKYSFWTISNLEVYGLQKATVSNYALPSGTVTLQPSGYTAPNVTATHDAALSAHVTDPVYANVTLPGQTISGGLVRPSIPNEEWKSYAETAIGKIKVKNDSLVFNGSTVMDNRTVEEKAPTPGAIPAPASIGQDVLYGSGYTIDASKMNKASQPSSGMIYYTLIKGIGGGDNKSFPIDGINPVTVHTPVVNQASISDDQAHNQKTTPAAGRSALMLDRPFTVTIPTSGPHKNIKGYGNRDYAKYMRDKQVWFPFDVYKADRTTFIPKGTWVSIPVGQLETTFYLPVWVDEGNYDVLFRTFAENSPSPFTSQMNANLDVSNHVATQVVPVEVIGRLYDFRITDIADFAWESVFRKQKGNAVPTGNAYWVGTKGIDGAARGNTPPYVLPVRPGSHPESGKKNVAVKTGYHFKFEMRTIGNMFGTGDGIAITPTFYFVDSKGLNRQEVDLYYHSATKRFVQVGSSDDVEKRYVTLDARLRNVPRQELIDTAATIWSLSGSSGAQQPFIEQYLKNSQKPTYVGGYDILLLPPQLRTFVGSMQVPSGVNAARAHASIQRWYGEYSLPSAPYVVPKGFNLSEYGRTHRLDDHAPIFLKDGYIIVNFNIETIQNRELTHPHLQYKNAPLDNQWQMEGYQRSFVDPYGATFPLLDGDIVFYHADLSSYDDFGTGGTH</sequence>
<name>A0A4Y8PZU1_9BACL</name>
<evidence type="ECO:0000259" key="2">
    <source>
        <dbReference type="Pfam" id="PF18964"/>
    </source>
</evidence>
<dbReference type="EMBL" id="MYFO01000016">
    <property type="protein sequence ID" value="TFE86944.1"/>
    <property type="molecule type" value="Genomic_DNA"/>
</dbReference>
<reference evidence="3 4" key="1">
    <citation type="submission" date="2017-03" db="EMBL/GenBank/DDBJ databases">
        <title>Isolation of Levoglucosan Utilizing Bacteria.</title>
        <authorList>
            <person name="Arya A.S."/>
        </authorList>
    </citation>
    <scope>NUCLEOTIDE SEQUENCE [LARGE SCALE GENOMIC DNA]</scope>
    <source>
        <strain evidence="3 4">MEC069</strain>
    </source>
</reference>
<dbReference type="InterPro" id="IPR043759">
    <property type="entry name" value="DUF5704"/>
</dbReference>
<feature type="domain" description="DUF5704" evidence="2">
    <location>
        <begin position="395"/>
        <end position="577"/>
    </location>
</feature>
<organism evidence="3 4">
    <name type="scientific">Paenibacillus athensensis</name>
    <dbReference type="NCBI Taxonomy" id="1967502"/>
    <lineage>
        <taxon>Bacteria</taxon>
        <taxon>Bacillati</taxon>
        <taxon>Bacillota</taxon>
        <taxon>Bacilli</taxon>
        <taxon>Bacillales</taxon>
        <taxon>Paenibacillaceae</taxon>
        <taxon>Paenibacillus</taxon>
    </lineage>
</organism>
<evidence type="ECO:0000313" key="4">
    <source>
        <dbReference type="Proteomes" id="UP000298246"/>
    </source>
</evidence>
<dbReference type="Proteomes" id="UP000298246">
    <property type="component" value="Unassembled WGS sequence"/>
</dbReference>